<accession>A0AAD8HTG9</accession>
<evidence type="ECO:0000256" key="4">
    <source>
        <dbReference type="ARBA" id="ARBA00022527"/>
    </source>
</evidence>
<feature type="compositionally biased region" description="Pro residues" evidence="16">
    <location>
        <begin position="12"/>
        <end position="143"/>
    </location>
</feature>
<keyword evidence="4" id="KW-0723">Serine/threonine-protein kinase</keyword>
<comment type="catalytic activity">
    <reaction evidence="13">
        <text>L-threonyl-[protein] + ATP = O-phospho-L-threonyl-[protein] + ADP + H(+)</text>
        <dbReference type="Rhea" id="RHEA:46608"/>
        <dbReference type="Rhea" id="RHEA-COMP:11060"/>
        <dbReference type="Rhea" id="RHEA-COMP:11605"/>
        <dbReference type="ChEBI" id="CHEBI:15378"/>
        <dbReference type="ChEBI" id="CHEBI:30013"/>
        <dbReference type="ChEBI" id="CHEBI:30616"/>
        <dbReference type="ChEBI" id="CHEBI:61977"/>
        <dbReference type="ChEBI" id="CHEBI:456216"/>
        <dbReference type="EC" id="2.7.11.1"/>
    </reaction>
</comment>
<evidence type="ECO:0000256" key="10">
    <source>
        <dbReference type="ARBA" id="ARBA00022840"/>
    </source>
</evidence>
<dbReference type="InterPro" id="IPR047117">
    <property type="entry name" value="PERK1-13-like"/>
</dbReference>
<evidence type="ECO:0000256" key="1">
    <source>
        <dbReference type="ARBA" id="ARBA00004162"/>
    </source>
</evidence>
<feature type="compositionally biased region" description="Low complexity" evidence="16">
    <location>
        <begin position="1"/>
        <end position="11"/>
    </location>
</feature>
<comment type="caution">
    <text evidence="19">The sequence shown here is derived from an EMBL/GenBank/DDBJ whole genome shotgun (WGS) entry which is preliminary data.</text>
</comment>
<keyword evidence="9 19" id="KW-0418">Kinase</keyword>
<feature type="compositionally biased region" description="Low complexity" evidence="16">
    <location>
        <begin position="289"/>
        <end position="303"/>
    </location>
</feature>
<keyword evidence="10 15" id="KW-0067">ATP-binding</keyword>
<feature type="compositionally biased region" description="Low complexity" evidence="16">
    <location>
        <begin position="205"/>
        <end position="218"/>
    </location>
</feature>
<feature type="compositionally biased region" description="Polar residues" evidence="16">
    <location>
        <begin position="304"/>
        <end position="313"/>
    </location>
</feature>
<dbReference type="InterPro" id="IPR000719">
    <property type="entry name" value="Prot_kinase_dom"/>
</dbReference>
<keyword evidence="5" id="KW-0597">Phosphoprotein</keyword>
<dbReference type="GO" id="GO:0004674">
    <property type="term" value="F:protein serine/threonine kinase activity"/>
    <property type="evidence" value="ECO:0007669"/>
    <property type="project" value="UniProtKB-KW"/>
</dbReference>
<feature type="binding site" evidence="15">
    <location>
        <position position="340"/>
    </location>
    <ligand>
        <name>ATP</name>
        <dbReference type="ChEBI" id="CHEBI:30616"/>
    </ligand>
</feature>
<sequence length="666" mass="69970">MASSPETAPSKPTSPPTPTTSSPSPPPPPGKSPSPSPPSSSPPPNSKSPPPPSSSQKSPPPSSPPPPPSSPPPSSPPPSSPPPSSPPPSSPPPSSPPPSSPPPSSPPPQSSPPPSSPPPDKNKGSPPPPPDSGSDSPPPPPPSENTSEAPSSSSSPSTPSPPPSTGNINATPTPTSVFSPPPSINTLAPPGGVQELVPPPPRSSPPSSNSLSRSSGSSSIHAGIIAGGAVGTTLVLAVMVVVLLCILRKRRKPTYYIETGPMPSAGGEYIVKLSPPSGVMVPPRSGWDPISSSSSNHPSPSFSDQRQLHTPISPNMNLGQGGFGYVHKGVLPNGQEVAVKSLKSGSGQGEREFQAEVEIISRVHHRHLVSLVGYCMADEQRMLVYEFVPNGTLEFHLHGKGQPVMDWATRLRIAVGSAKGLAYLHEDCHPKIIHRDIKAANILLDSNFEAMVADFGLAKLSSDNITHVSTRVMGTFGYLAPEYASSGKLTEKSDVFSFGVMVLEFITGRRPLDPTSKLMEDSLVDWARPLMTKAIESGNYDELVDPRLEGNYVPQELARMVSVAASSIRHSARMRPRMSQIVRTLEGEQLSLDDQKSKPGQSAAFGVTQAYDTTVYNADMMKFKKMVMSSQEFPSGEFGDSTSEYGRLSTSSGSDANYHSDNAQKV</sequence>
<dbReference type="PROSITE" id="PS00108">
    <property type="entry name" value="PROTEIN_KINASE_ST"/>
    <property type="match status" value="1"/>
</dbReference>
<keyword evidence="12 17" id="KW-0472">Membrane</keyword>
<dbReference type="EMBL" id="JAUIZM010000007">
    <property type="protein sequence ID" value="KAK1373162.1"/>
    <property type="molecule type" value="Genomic_DNA"/>
</dbReference>
<reference evidence="19" key="2">
    <citation type="submission" date="2023-05" db="EMBL/GenBank/DDBJ databases">
        <authorList>
            <person name="Schelkunov M.I."/>
        </authorList>
    </citation>
    <scope>NUCLEOTIDE SEQUENCE</scope>
    <source>
        <strain evidence="19">Hsosn_3</strain>
        <tissue evidence="19">Leaf</tissue>
    </source>
</reference>
<evidence type="ECO:0000256" key="9">
    <source>
        <dbReference type="ARBA" id="ARBA00022777"/>
    </source>
</evidence>
<dbReference type="InterPro" id="IPR001245">
    <property type="entry name" value="Ser-Thr/Tyr_kinase_cat_dom"/>
</dbReference>
<comment type="catalytic activity">
    <reaction evidence="14">
        <text>L-seryl-[protein] + ATP = O-phospho-L-seryl-[protein] + ADP + H(+)</text>
        <dbReference type="Rhea" id="RHEA:17989"/>
        <dbReference type="Rhea" id="RHEA-COMP:9863"/>
        <dbReference type="Rhea" id="RHEA-COMP:11604"/>
        <dbReference type="ChEBI" id="CHEBI:15378"/>
        <dbReference type="ChEBI" id="CHEBI:29999"/>
        <dbReference type="ChEBI" id="CHEBI:30616"/>
        <dbReference type="ChEBI" id="CHEBI:83421"/>
        <dbReference type="ChEBI" id="CHEBI:456216"/>
        <dbReference type="EC" id="2.7.11.1"/>
    </reaction>
</comment>
<dbReference type="AlphaFoldDB" id="A0AAD8HTG9"/>
<feature type="compositionally biased region" description="Polar residues" evidence="16">
    <location>
        <begin position="640"/>
        <end position="666"/>
    </location>
</feature>
<dbReference type="SUPFAM" id="SSF56112">
    <property type="entry name" value="Protein kinase-like (PK-like)"/>
    <property type="match status" value="1"/>
</dbReference>
<evidence type="ECO:0000256" key="14">
    <source>
        <dbReference type="ARBA" id="ARBA00048679"/>
    </source>
</evidence>
<evidence type="ECO:0000259" key="18">
    <source>
        <dbReference type="PROSITE" id="PS50011"/>
    </source>
</evidence>
<dbReference type="PRINTS" id="PR01217">
    <property type="entry name" value="PRICHEXTENSN"/>
</dbReference>
<organism evidence="19 20">
    <name type="scientific">Heracleum sosnowskyi</name>
    <dbReference type="NCBI Taxonomy" id="360622"/>
    <lineage>
        <taxon>Eukaryota</taxon>
        <taxon>Viridiplantae</taxon>
        <taxon>Streptophyta</taxon>
        <taxon>Embryophyta</taxon>
        <taxon>Tracheophyta</taxon>
        <taxon>Spermatophyta</taxon>
        <taxon>Magnoliopsida</taxon>
        <taxon>eudicotyledons</taxon>
        <taxon>Gunneridae</taxon>
        <taxon>Pentapetalae</taxon>
        <taxon>asterids</taxon>
        <taxon>campanulids</taxon>
        <taxon>Apiales</taxon>
        <taxon>Apiaceae</taxon>
        <taxon>Apioideae</taxon>
        <taxon>apioid superclade</taxon>
        <taxon>Tordylieae</taxon>
        <taxon>Tordyliinae</taxon>
        <taxon>Heracleum</taxon>
    </lineage>
</organism>
<evidence type="ECO:0000256" key="6">
    <source>
        <dbReference type="ARBA" id="ARBA00022679"/>
    </source>
</evidence>
<evidence type="ECO:0000313" key="20">
    <source>
        <dbReference type="Proteomes" id="UP001237642"/>
    </source>
</evidence>
<name>A0AAD8HTG9_9APIA</name>
<keyword evidence="8 15" id="KW-0547">Nucleotide-binding</keyword>
<feature type="compositionally biased region" description="Low complexity" evidence="16">
    <location>
        <begin position="144"/>
        <end position="157"/>
    </location>
</feature>
<keyword evidence="11 17" id="KW-1133">Transmembrane helix</keyword>
<feature type="domain" description="Protein kinase" evidence="18">
    <location>
        <begin position="312"/>
        <end position="592"/>
    </location>
</feature>
<evidence type="ECO:0000256" key="7">
    <source>
        <dbReference type="ARBA" id="ARBA00022692"/>
    </source>
</evidence>
<evidence type="ECO:0000256" key="11">
    <source>
        <dbReference type="ARBA" id="ARBA00022989"/>
    </source>
</evidence>
<comment type="subcellular location">
    <subcellularLocation>
        <location evidence="1">Cell membrane</location>
        <topology evidence="1">Single-pass membrane protein</topology>
    </subcellularLocation>
</comment>
<dbReference type="Gene3D" id="1.10.510.10">
    <property type="entry name" value="Transferase(Phosphotransferase) domain 1"/>
    <property type="match status" value="1"/>
</dbReference>
<keyword evidence="6" id="KW-0808">Transferase</keyword>
<dbReference type="InterPro" id="IPR017441">
    <property type="entry name" value="Protein_kinase_ATP_BS"/>
</dbReference>
<evidence type="ECO:0000256" key="8">
    <source>
        <dbReference type="ARBA" id="ARBA00022741"/>
    </source>
</evidence>
<dbReference type="InterPro" id="IPR011009">
    <property type="entry name" value="Kinase-like_dom_sf"/>
</dbReference>
<proteinExistence type="predicted"/>
<dbReference type="PANTHER" id="PTHR47982:SF6">
    <property type="entry name" value="PROLINE-RICH RECEPTOR-LIKE PROTEIN KINASE PERK4"/>
    <property type="match status" value="1"/>
</dbReference>
<dbReference type="Pfam" id="PF07714">
    <property type="entry name" value="PK_Tyr_Ser-Thr"/>
    <property type="match status" value="1"/>
</dbReference>
<keyword evidence="19" id="KW-0675">Receptor</keyword>
<dbReference type="GO" id="GO:0005524">
    <property type="term" value="F:ATP binding"/>
    <property type="evidence" value="ECO:0007669"/>
    <property type="project" value="UniProtKB-UniRule"/>
</dbReference>
<dbReference type="FunFam" id="3.30.200.20:FF:000162">
    <property type="entry name" value="Adenine nucleotide alpha hydrolase-like domain kinase"/>
    <property type="match status" value="1"/>
</dbReference>
<reference evidence="19" key="1">
    <citation type="submission" date="2023-02" db="EMBL/GenBank/DDBJ databases">
        <title>Genome of toxic invasive species Heracleum sosnowskyi carries increased number of genes despite the absence of recent whole-genome duplications.</title>
        <authorList>
            <person name="Schelkunov M."/>
            <person name="Shtratnikova V."/>
            <person name="Makarenko M."/>
            <person name="Klepikova A."/>
            <person name="Omelchenko D."/>
            <person name="Novikova G."/>
            <person name="Obukhova E."/>
            <person name="Bogdanov V."/>
            <person name="Penin A."/>
            <person name="Logacheva M."/>
        </authorList>
    </citation>
    <scope>NUCLEOTIDE SEQUENCE</scope>
    <source>
        <strain evidence="19">Hsosn_3</strain>
        <tissue evidence="19">Leaf</tissue>
    </source>
</reference>
<evidence type="ECO:0000256" key="16">
    <source>
        <dbReference type="SAM" id="MobiDB-lite"/>
    </source>
</evidence>
<evidence type="ECO:0000256" key="2">
    <source>
        <dbReference type="ARBA" id="ARBA00012513"/>
    </source>
</evidence>
<feature type="region of interest" description="Disordered" evidence="16">
    <location>
        <begin position="282"/>
        <end position="313"/>
    </location>
</feature>
<dbReference type="FunFam" id="1.10.510.10:FF:000239">
    <property type="entry name" value="Proline-rich receptor-like protein kinase PERK1"/>
    <property type="match status" value="1"/>
</dbReference>
<dbReference type="GO" id="GO:0005886">
    <property type="term" value="C:plasma membrane"/>
    <property type="evidence" value="ECO:0007669"/>
    <property type="project" value="UniProtKB-SubCell"/>
</dbReference>
<dbReference type="PANTHER" id="PTHR47982">
    <property type="entry name" value="PROLINE-RICH RECEPTOR-LIKE PROTEIN KINASE PERK4"/>
    <property type="match status" value="1"/>
</dbReference>
<dbReference type="PROSITE" id="PS00107">
    <property type="entry name" value="PROTEIN_KINASE_ATP"/>
    <property type="match status" value="1"/>
</dbReference>
<evidence type="ECO:0000256" key="13">
    <source>
        <dbReference type="ARBA" id="ARBA00047899"/>
    </source>
</evidence>
<evidence type="ECO:0000256" key="3">
    <source>
        <dbReference type="ARBA" id="ARBA00022475"/>
    </source>
</evidence>
<keyword evidence="20" id="KW-1185">Reference proteome</keyword>
<evidence type="ECO:0000256" key="17">
    <source>
        <dbReference type="SAM" id="Phobius"/>
    </source>
</evidence>
<dbReference type="PROSITE" id="PS50011">
    <property type="entry name" value="PROTEIN_KINASE_DOM"/>
    <property type="match status" value="1"/>
</dbReference>
<protein>
    <recommendedName>
        <fullName evidence="2">non-specific serine/threonine protein kinase</fullName>
        <ecNumber evidence="2">2.7.11.1</ecNumber>
    </recommendedName>
</protein>
<dbReference type="SMART" id="SM00220">
    <property type="entry name" value="S_TKc"/>
    <property type="match status" value="1"/>
</dbReference>
<dbReference type="Proteomes" id="UP001237642">
    <property type="component" value="Unassembled WGS sequence"/>
</dbReference>
<dbReference type="Gene3D" id="3.30.200.20">
    <property type="entry name" value="Phosphorylase Kinase, domain 1"/>
    <property type="match status" value="1"/>
</dbReference>
<keyword evidence="7 17" id="KW-0812">Transmembrane</keyword>
<evidence type="ECO:0000256" key="5">
    <source>
        <dbReference type="ARBA" id="ARBA00022553"/>
    </source>
</evidence>
<gene>
    <name evidence="19" type="ORF">POM88_029355</name>
</gene>
<dbReference type="EC" id="2.7.11.1" evidence="2"/>
<feature type="region of interest" description="Disordered" evidence="16">
    <location>
        <begin position="632"/>
        <end position="666"/>
    </location>
</feature>
<evidence type="ECO:0000256" key="15">
    <source>
        <dbReference type="PROSITE-ProRule" id="PRU10141"/>
    </source>
</evidence>
<feature type="transmembrane region" description="Helical" evidence="17">
    <location>
        <begin position="220"/>
        <end position="247"/>
    </location>
</feature>
<keyword evidence="3" id="KW-1003">Cell membrane</keyword>
<evidence type="ECO:0000256" key="12">
    <source>
        <dbReference type="ARBA" id="ARBA00023136"/>
    </source>
</evidence>
<dbReference type="InterPro" id="IPR008271">
    <property type="entry name" value="Ser/Thr_kinase_AS"/>
</dbReference>
<feature type="region of interest" description="Disordered" evidence="16">
    <location>
        <begin position="1"/>
        <end position="218"/>
    </location>
</feature>
<evidence type="ECO:0000313" key="19">
    <source>
        <dbReference type="EMBL" id="KAK1373162.1"/>
    </source>
</evidence>